<comment type="caution">
    <text evidence="6">The sequence shown here is derived from an EMBL/GenBank/DDBJ whole genome shotgun (WGS) entry which is preliminary data.</text>
</comment>
<dbReference type="PANTHER" id="PTHR43785:SF12">
    <property type="entry name" value="TYPE-1 GLUTAMINE SYNTHETASE 2"/>
    <property type="match status" value="1"/>
</dbReference>
<dbReference type="EMBL" id="WBVM01000004">
    <property type="protein sequence ID" value="KAB2807841.1"/>
    <property type="molecule type" value="Genomic_DNA"/>
</dbReference>
<dbReference type="PROSITE" id="PS51987">
    <property type="entry name" value="GS_CATALYTIC"/>
    <property type="match status" value="1"/>
</dbReference>
<dbReference type="Gene3D" id="3.30.590.10">
    <property type="entry name" value="Glutamine synthetase/guanido kinase, catalytic domain"/>
    <property type="match status" value="1"/>
</dbReference>
<keyword evidence="2" id="KW-0436">Ligase</keyword>
<accession>A0A7J5DSS4</accession>
<dbReference type="PANTHER" id="PTHR43785">
    <property type="entry name" value="GAMMA-GLUTAMYLPUTRESCINE SYNTHETASE"/>
    <property type="match status" value="1"/>
</dbReference>
<name>A0A7J5DSS4_NOCSI</name>
<dbReference type="RefSeq" id="WP_151582322.1">
    <property type="nucleotide sequence ID" value="NZ_WBVM01000004.1"/>
</dbReference>
<reference evidence="6 7" key="1">
    <citation type="submission" date="2019-09" db="EMBL/GenBank/DDBJ databases">
        <title>Pimelobacter sp. isolated from Paulinella.</title>
        <authorList>
            <person name="Jeong S.E."/>
        </authorList>
    </citation>
    <scope>NUCLEOTIDE SEQUENCE [LARGE SCALE GENOMIC DNA]</scope>
    <source>
        <strain evidence="6 7">Pch-N</strain>
    </source>
</reference>
<evidence type="ECO:0000256" key="1">
    <source>
        <dbReference type="ARBA" id="ARBA00009897"/>
    </source>
</evidence>
<sequence length="421" mass="45016">MNVPLTRLEVPDYDLGLRGKLMRSDKIRSDGLAFCTIVHGLSVVDEVTDTVSSNAANGYPDVRVQIDESTLVELPWKSSGLTAVIGDLVGEDHRPIPASARGQVGRLVEQYARRGLEPVLGFEYEMWIYEGGPGGEPIGTTENAYSLGRVAQVEELAGEFIDRMEIVGAPVEAFHSELGPGFFEFALMPQPALRAADGAARARQYFRELCAERGLRASFMAKPFGAKSGAGGHVHSSLAADGGNVFADEPGTLSIAGKHYLAGLAATLGDFAALFNPFVNSYKRLDKEMFVAESASWGADDRAVALRVLLGSVPGARVEHRRPGADANPYLVAAALLAGGLVGLEQQLPLPAPGAGAGEPLPGNLAEACDRLESSAAAKAILGEDFVLGYVATRRNDAAQYERWLHTNITDWELRRYGDHL</sequence>
<evidence type="ECO:0000259" key="5">
    <source>
        <dbReference type="PROSITE" id="PS51987"/>
    </source>
</evidence>
<evidence type="ECO:0000313" key="7">
    <source>
        <dbReference type="Proteomes" id="UP000449906"/>
    </source>
</evidence>
<dbReference type="SUPFAM" id="SSF55931">
    <property type="entry name" value="Glutamine synthetase/guanido kinase"/>
    <property type="match status" value="1"/>
</dbReference>
<organism evidence="6 7">
    <name type="scientific">Nocardioides simplex</name>
    <name type="common">Arthrobacter simplex</name>
    <dbReference type="NCBI Taxonomy" id="2045"/>
    <lineage>
        <taxon>Bacteria</taxon>
        <taxon>Bacillati</taxon>
        <taxon>Actinomycetota</taxon>
        <taxon>Actinomycetes</taxon>
        <taxon>Propionibacteriales</taxon>
        <taxon>Nocardioidaceae</taxon>
        <taxon>Pimelobacter</taxon>
    </lineage>
</organism>
<dbReference type="InterPro" id="IPR014746">
    <property type="entry name" value="Gln_synth/guanido_kin_cat_dom"/>
</dbReference>
<proteinExistence type="inferred from homology"/>
<dbReference type="SMART" id="SM01230">
    <property type="entry name" value="Gln-synt_C"/>
    <property type="match status" value="1"/>
</dbReference>
<evidence type="ECO:0000313" key="6">
    <source>
        <dbReference type="EMBL" id="KAB2807841.1"/>
    </source>
</evidence>
<dbReference type="AlphaFoldDB" id="A0A7J5DSS4"/>
<dbReference type="Pfam" id="PF00120">
    <property type="entry name" value="Gln-synt_C"/>
    <property type="match status" value="1"/>
</dbReference>
<evidence type="ECO:0000256" key="3">
    <source>
        <dbReference type="PROSITE-ProRule" id="PRU01331"/>
    </source>
</evidence>
<dbReference type="InterPro" id="IPR008146">
    <property type="entry name" value="Gln_synth_cat_dom"/>
</dbReference>
<gene>
    <name evidence="6" type="ORF">F9L07_24440</name>
</gene>
<dbReference type="GO" id="GO:0004356">
    <property type="term" value="F:glutamine synthetase activity"/>
    <property type="evidence" value="ECO:0007669"/>
    <property type="project" value="InterPro"/>
</dbReference>
<evidence type="ECO:0000256" key="2">
    <source>
        <dbReference type="ARBA" id="ARBA00022598"/>
    </source>
</evidence>
<feature type="domain" description="GS catalytic" evidence="5">
    <location>
        <begin position="100"/>
        <end position="421"/>
    </location>
</feature>
<dbReference type="Proteomes" id="UP000449906">
    <property type="component" value="Unassembled WGS sequence"/>
</dbReference>
<evidence type="ECO:0000256" key="4">
    <source>
        <dbReference type="RuleBase" id="RU000384"/>
    </source>
</evidence>
<comment type="similarity">
    <text evidence="1 3 4">Belongs to the glutamine synthetase family.</text>
</comment>
<protein>
    <submittedName>
        <fullName evidence="6">Glutamine synthetase</fullName>
    </submittedName>
</protein>